<gene>
    <name evidence="1" type="primary">NIT2</name>
    <name evidence="1" type="ORF">M8818_006934</name>
</gene>
<dbReference type="EMBL" id="JAMKPW020000041">
    <property type="protein sequence ID" value="KAK8196767.1"/>
    <property type="molecule type" value="Genomic_DNA"/>
</dbReference>
<evidence type="ECO:0000313" key="1">
    <source>
        <dbReference type="EMBL" id="KAK8196767.1"/>
    </source>
</evidence>
<dbReference type="EC" id="3.5.1.6" evidence="1"/>
<keyword evidence="1" id="KW-0378">Hydrolase</keyword>
<keyword evidence="2" id="KW-1185">Reference proteome</keyword>
<reference evidence="1" key="1">
    <citation type="submission" date="2024-02" db="EMBL/GenBank/DDBJ databases">
        <title>Metagenome Assembled Genome of Zalaria obscura JY119.</title>
        <authorList>
            <person name="Vighnesh L."/>
            <person name="Jagadeeshwari U."/>
            <person name="Venkata Ramana C."/>
            <person name="Sasikala C."/>
        </authorList>
    </citation>
    <scope>NUCLEOTIDE SEQUENCE</scope>
    <source>
        <strain evidence="1">JY119</strain>
    </source>
</reference>
<protein>
    <submittedName>
        <fullName evidence="1">Carbon-nitrogen hydrolase</fullName>
        <ecNumber evidence="1">3.5.1.6</ecNumber>
    </submittedName>
</protein>
<accession>A0ACC3S8F2</accession>
<organism evidence="1 2">
    <name type="scientific">Zalaria obscura</name>
    <dbReference type="NCBI Taxonomy" id="2024903"/>
    <lineage>
        <taxon>Eukaryota</taxon>
        <taxon>Fungi</taxon>
        <taxon>Dikarya</taxon>
        <taxon>Ascomycota</taxon>
        <taxon>Pezizomycotina</taxon>
        <taxon>Dothideomycetes</taxon>
        <taxon>Dothideomycetidae</taxon>
        <taxon>Dothideales</taxon>
        <taxon>Zalariaceae</taxon>
        <taxon>Zalaria</taxon>
    </lineage>
</organism>
<proteinExistence type="predicted"/>
<comment type="caution">
    <text evidence="1">The sequence shown here is derived from an EMBL/GenBank/DDBJ whole genome shotgun (WGS) entry which is preliminary data.</text>
</comment>
<name>A0ACC3S8F2_9PEZI</name>
<sequence length="249" mass="27742">MLNRKKALFLPEASDYIGSSPAESLSLCKPVTSSPFVLGLQDEARKHSLPIQVGLHEPSESTSKKIKNTLVWIDAAGNITHRYQKIHLFDMELEHGPKMRESDTIEAGSEIVPPYDTPVGKVGAMICFDLRFPEIALALKRQKADVIVYPSAFTPNTGKAHWHALLRARAIETESYVLAAAQVGAHNEKRTSYGHSIIISPWGEVLAELEGWEGKQEKGDAWEPEIAVAEIDLDVVNRVRREMPLLRRT</sequence>
<dbReference type="Proteomes" id="UP001320706">
    <property type="component" value="Unassembled WGS sequence"/>
</dbReference>
<evidence type="ECO:0000313" key="2">
    <source>
        <dbReference type="Proteomes" id="UP001320706"/>
    </source>
</evidence>